<evidence type="ECO:0000313" key="3">
    <source>
        <dbReference type="Proteomes" id="UP001169760"/>
    </source>
</evidence>
<sequence>MSYRVKATLIMAIAVLVFGVAYVYFGASVGNTKEGRASQPLHLSGQLNSEGGFQGEKEALGLGATLDAEQVELGGNSNTELYSLGSEFMASRGYVNSGALEMYKSYDVQTLTTMGDNGDLIALAALANKYNGTNAWVLGIAVWEKAAMFGATNTAVALGGWNIGQSKVYENIDQTLSHQALVEGLAWYEFVRLRGGNPFLDAQRQSLTEENLSLLDPDILSEASQRGAEIYARLESQRIARGLEPFDNSIPESAKPFLKLLEGN</sequence>
<evidence type="ECO:0000256" key="1">
    <source>
        <dbReference type="SAM" id="Phobius"/>
    </source>
</evidence>
<keyword evidence="1" id="KW-1133">Transmembrane helix</keyword>
<dbReference type="AlphaFoldDB" id="A0AAW7X5R6"/>
<keyword evidence="1" id="KW-0812">Transmembrane</keyword>
<protein>
    <submittedName>
        <fullName evidence="2">Uncharacterized protein</fullName>
    </submittedName>
</protein>
<proteinExistence type="predicted"/>
<keyword evidence="1" id="KW-0472">Membrane</keyword>
<gene>
    <name evidence="2" type="ORF">Q4521_09655</name>
</gene>
<dbReference type="Proteomes" id="UP001169760">
    <property type="component" value="Unassembled WGS sequence"/>
</dbReference>
<dbReference type="RefSeq" id="WP_303492644.1">
    <property type="nucleotide sequence ID" value="NZ_JAUOPB010000006.1"/>
</dbReference>
<evidence type="ECO:0000313" key="2">
    <source>
        <dbReference type="EMBL" id="MDO6422739.1"/>
    </source>
</evidence>
<comment type="caution">
    <text evidence="2">The sequence shown here is derived from an EMBL/GenBank/DDBJ whole genome shotgun (WGS) entry which is preliminary data.</text>
</comment>
<feature type="transmembrane region" description="Helical" evidence="1">
    <location>
        <begin position="7"/>
        <end position="25"/>
    </location>
</feature>
<reference evidence="2" key="1">
    <citation type="submission" date="2023-07" db="EMBL/GenBank/DDBJ databases">
        <title>Genome content predicts the carbon catabolic preferences of heterotrophic bacteria.</title>
        <authorList>
            <person name="Gralka M."/>
        </authorList>
    </citation>
    <scope>NUCLEOTIDE SEQUENCE</scope>
    <source>
        <strain evidence="2">I3M17_2</strain>
    </source>
</reference>
<accession>A0AAW7X5R6</accession>
<name>A0AAW7X5R6_9GAMM</name>
<organism evidence="2 3">
    <name type="scientific">Saccharophagus degradans</name>
    <dbReference type="NCBI Taxonomy" id="86304"/>
    <lineage>
        <taxon>Bacteria</taxon>
        <taxon>Pseudomonadati</taxon>
        <taxon>Pseudomonadota</taxon>
        <taxon>Gammaproteobacteria</taxon>
        <taxon>Cellvibrionales</taxon>
        <taxon>Cellvibrionaceae</taxon>
        <taxon>Saccharophagus</taxon>
    </lineage>
</organism>
<dbReference type="EMBL" id="JAUOPB010000006">
    <property type="protein sequence ID" value="MDO6422739.1"/>
    <property type="molecule type" value="Genomic_DNA"/>
</dbReference>